<proteinExistence type="predicted"/>
<dbReference type="Proteomes" id="UP000050761">
    <property type="component" value="Unassembled WGS sequence"/>
</dbReference>
<keyword evidence="2" id="KW-1185">Reference proteome</keyword>
<protein>
    <submittedName>
        <fullName evidence="3">MULE domain-containing protein</fullName>
    </submittedName>
</protein>
<accession>A0A3P8FZ05</accession>
<accession>A0A183GW82</accession>
<dbReference type="EMBL" id="UZAH01041376">
    <property type="protein sequence ID" value="VDP60145.1"/>
    <property type="molecule type" value="Genomic_DNA"/>
</dbReference>
<evidence type="ECO:0000313" key="1">
    <source>
        <dbReference type="EMBL" id="VDP60145.1"/>
    </source>
</evidence>
<name>A0A183GW82_HELPZ</name>
<sequence>MALRSDNLFELNDGSIVRGAVGDFRVEHQPDGRIVLVPHLYAEAGAEPLYQEPSAREEKDEIMIFLHDYAKCRSQIVRNVASRSVTVTMDNVPEYLALHANGELFLQKLGVPQRSWGPGGRWDVFNASLFEGKEWPVVYYTRSMQRQGTSYRYSVHVPLLYAITDNKTYSTYADIYGELKGALARVPGGHHLEMRIILDYERAAIKAARRAFPRATIEGCAFHLARAWNRRRDQETWLRGPFAGIWNKWNVKTLRTSNIAETFHSNLLTEVKKKRPPLETLVKVLKSMTAQSKAILLHHQRVSNIPMATKETKERAPIFSTRTLQNH</sequence>
<reference evidence="1 2" key="1">
    <citation type="submission" date="2018-11" db="EMBL/GenBank/DDBJ databases">
        <authorList>
            <consortium name="Pathogen Informatics"/>
        </authorList>
    </citation>
    <scope>NUCLEOTIDE SEQUENCE [LARGE SCALE GENOMIC DNA]</scope>
</reference>
<reference evidence="3" key="2">
    <citation type="submission" date="2019-09" db="UniProtKB">
        <authorList>
            <consortium name="WormBaseParasite"/>
        </authorList>
    </citation>
    <scope>IDENTIFICATION</scope>
</reference>
<dbReference type="AlphaFoldDB" id="A0A183GW82"/>
<evidence type="ECO:0000313" key="3">
    <source>
        <dbReference type="WBParaSite" id="HPBE_0002695201-mRNA-1"/>
    </source>
</evidence>
<gene>
    <name evidence="1" type="ORF">HPBE_LOCUS26951</name>
</gene>
<dbReference type="WBParaSite" id="HPBE_0002695201-mRNA-1">
    <property type="protein sequence ID" value="HPBE_0002695201-mRNA-1"/>
    <property type="gene ID" value="HPBE_0002695201"/>
</dbReference>
<evidence type="ECO:0000313" key="2">
    <source>
        <dbReference type="Proteomes" id="UP000050761"/>
    </source>
</evidence>
<organism evidence="2 3">
    <name type="scientific">Heligmosomoides polygyrus</name>
    <name type="common">Parasitic roundworm</name>
    <dbReference type="NCBI Taxonomy" id="6339"/>
    <lineage>
        <taxon>Eukaryota</taxon>
        <taxon>Metazoa</taxon>
        <taxon>Ecdysozoa</taxon>
        <taxon>Nematoda</taxon>
        <taxon>Chromadorea</taxon>
        <taxon>Rhabditida</taxon>
        <taxon>Rhabditina</taxon>
        <taxon>Rhabditomorpha</taxon>
        <taxon>Strongyloidea</taxon>
        <taxon>Heligmosomidae</taxon>
        <taxon>Heligmosomoides</taxon>
    </lineage>
</organism>
<dbReference type="OrthoDB" id="5839148at2759"/>